<dbReference type="PANTHER" id="PTHR28004:SF2">
    <property type="entry name" value="D-SERINE DEHYDRATASE"/>
    <property type="match status" value="1"/>
</dbReference>
<name>A0A6G8RT25_9GAMM</name>
<gene>
    <name evidence="2" type="ORF">G8E00_03220</name>
</gene>
<reference evidence="2 3" key="1">
    <citation type="submission" date="2020-03" db="EMBL/GenBank/DDBJ databases">
        <authorList>
            <person name="Zhu W."/>
        </authorList>
    </citation>
    <scope>NUCLEOTIDE SEQUENCE [LARGE SCALE GENOMIC DNA]</scope>
    <source>
        <strain evidence="2 3">323-1</strain>
    </source>
</reference>
<accession>A0A6G8RT25</accession>
<feature type="domain" description="Alanine racemase N-terminal" evidence="1">
    <location>
        <begin position="24"/>
        <end position="264"/>
    </location>
</feature>
<evidence type="ECO:0000259" key="1">
    <source>
        <dbReference type="Pfam" id="PF01168"/>
    </source>
</evidence>
<dbReference type="RefSeq" id="WP_166008437.1">
    <property type="nucleotide sequence ID" value="NZ_CP049801.1"/>
</dbReference>
<evidence type="ECO:0000313" key="2">
    <source>
        <dbReference type="EMBL" id="QIO05051.1"/>
    </source>
</evidence>
<dbReference type="InterPro" id="IPR029066">
    <property type="entry name" value="PLP-binding_barrel"/>
</dbReference>
<sequence>MNDFFQQLNRDLKQQGTGTPQLIIDSSRLDQNIAYVQQQLKTAPHLQARLVVKSLACMSLLKKLSCDFNCRRFMVFHIAHLSQMFEAFDQSDLLFGKPMPIKAVEQFYQQIYQQHIEIKNNQLHWLIDHIERLKQYVELAKTIDVKLRVNIEIDVGLHRGGVRTISEFDQLLNYIRQHSDLLELTGLMGYDAHVTKVPSIIKKTERAYEESQQIYADYIDHLKTHHADLWHDQLCFNGGGSPTFEFHVKDSVCNDLSFGSMLFKPSDFDSQYLKNLQPCLFIAAPVLKVLDAVEMPSMPWLNPFKGLHHQQAVFIYGGYWMGQYVYPPKTRPHLLYGRSTNQELVCISRDYPIHRDDYVFVRPSQSESVIPQFSHSYLYQHQSSEVELSQCTFQVWENFRE</sequence>
<dbReference type="GO" id="GO:0036088">
    <property type="term" value="P:D-serine catabolic process"/>
    <property type="evidence" value="ECO:0007669"/>
    <property type="project" value="TreeGrafter"/>
</dbReference>
<keyword evidence="3" id="KW-1185">Reference proteome</keyword>
<dbReference type="Gene3D" id="3.20.20.10">
    <property type="entry name" value="Alanine racemase"/>
    <property type="match status" value="1"/>
</dbReference>
<evidence type="ECO:0000313" key="3">
    <source>
        <dbReference type="Proteomes" id="UP000502297"/>
    </source>
</evidence>
<organism evidence="2 3">
    <name type="scientific">Acinetobacter shaoyimingii</name>
    <dbReference type="NCBI Taxonomy" id="2715164"/>
    <lineage>
        <taxon>Bacteria</taxon>
        <taxon>Pseudomonadati</taxon>
        <taxon>Pseudomonadota</taxon>
        <taxon>Gammaproteobacteria</taxon>
        <taxon>Moraxellales</taxon>
        <taxon>Moraxellaceae</taxon>
        <taxon>Acinetobacter</taxon>
    </lineage>
</organism>
<protein>
    <submittedName>
        <fullName evidence="2">Alanine racemase</fullName>
    </submittedName>
</protein>
<dbReference type="PANTHER" id="PTHR28004">
    <property type="entry name" value="ZGC:162816-RELATED"/>
    <property type="match status" value="1"/>
</dbReference>
<dbReference type="AlphaFoldDB" id="A0A6G8RT25"/>
<dbReference type="SUPFAM" id="SSF51419">
    <property type="entry name" value="PLP-binding barrel"/>
    <property type="match status" value="1"/>
</dbReference>
<dbReference type="EMBL" id="CP049801">
    <property type="protein sequence ID" value="QIO05051.1"/>
    <property type="molecule type" value="Genomic_DNA"/>
</dbReference>
<proteinExistence type="predicted"/>
<dbReference type="Pfam" id="PF01168">
    <property type="entry name" value="Ala_racemase_N"/>
    <property type="match status" value="1"/>
</dbReference>
<dbReference type="KEGG" id="asha:G8E00_03220"/>
<dbReference type="InterPro" id="IPR001608">
    <property type="entry name" value="Ala_racemase_N"/>
</dbReference>
<dbReference type="InterPro" id="IPR051466">
    <property type="entry name" value="D-amino_acid_metab_enzyme"/>
</dbReference>
<dbReference type="Proteomes" id="UP000502297">
    <property type="component" value="Chromosome"/>
</dbReference>
<dbReference type="GO" id="GO:0008721">
    <property type="term" value="F:D-serine ammonia-lyase activity"/>
    <property type="evidence" value="ECO:0007669"/>
    <property type="project" value="TreeGrafter"/>
</dbReference>